<dbReference type="EMBL" id="RHIB01000001">
    <property type="protein sequence ID" value="RNA70104.1"/>
    <property type="molecule type" value="Genomic_DNA"/>
</dbReference>
<keyword evidence="3" id="KW-1185">Reference proteome</keyword>
<protein>
    <submittedName>
        <fullName evidence="2">EAL domain-containing protein</fullName>
    </submittedName>
</protein>
<dbReference type="InterPro" id="IPR001633">
    <property type="entry name" value="EAL_dom"/>
</dbReference>
<sequence>MSGCYLCTNKIPLTKEGVLSIYTNQSDILSDMKDIITTKGFDSKIRKGKLDLIFHDWHALQKTMDQLKDSLPLRKSTKVKCSLSLLHEEPSDYIPFSEMYMKIMNPRLVKIIQEKLFRSFLQPIVRAVDEEIYGYEFLLRPRSQLYDFNPGELFEFSRQSGMHSMLDSEARMNAIRTSSMMLDAGMKRFINFLPSSIYDPDFCLKSTFRAVEEYRIRPEDLVFEVVETEMIEDMNHLKRIFRYYQNAGVKVALDDLGAGYSTLDVMSELNPDFAKLDRNLIQDCHLDENKQKKIQVISQVAQNIGVTLLAEGIENEDEWAYLRTKVDLGQGYFFGKPAETPLKQYVK</sequence>
<dbReference type="SMART" id="SM00052">
    <property type="entry name" value="EAL"/>
    <property type="match status" value="1"/>
</dbReference>
<dbReference type="Gene3D" id="3.20.20.450">
    <property type="entry name" value="EAL domain"/>
    <property type="match status" value="1"/>
</dbReference>
<dbReference type="Proteomes" id="UP000278746">
    <property type="component" value="Unassembled WGS sequence"/>
</dbReference>
<evidence type="ECO:0000313" key="2">
    <source>
        <dbReference type="EMBL" id="RNA70104.1"/>
    </source>
</evidence>
<dbReference type="SUPFAM" id="SSF141868">
    <property type="entry name" value="EAL domain-like"/>
    <property type="match status" value="1"/>
</dbReference>
<dbReference type="InterPro" id="IPR035919">
    <property type="entry name" value="EAL_sf"/>
</dbReference>
<dbReference type="Pfam" id="PF00563">
    <property type="entry name" value="EAL"/>
    <property type="match status" value="1"/>
</dbReference>
<accession>A0A3M7TZB0</accession>
<dbReference type="CDD" id="cd01948">
    <property type="entry name" value="EAL"/>
    <property type="match status" value="1"/>
</dbReference>
<organism evidence="2 3">
    <name type="scientific">Alteribacter keqinensis</name>
    <dbReference type="NCBI Taxonomy" id="2483800"/>
    <lineage>
        <taxon>Bacteria</taxon>
        <taxon>Bacillati</taxon>
        <taxon>Bacillota</taxon>
        <taxon>Bacilli</taxon>
        <taxon>Bacillales</taxon>
        <taxon>Bacillaceae</taxon>
        <taxon>Alteribacter</taxon>
    </lineage>
</organism>
<dbReference type="OrthoDB" id="581425at2"/>
<dbReference type="AlphaFoldDB" id="A0A3M7TZB0"/>
<name>A0A3M7TZB0_9BACI</name>
<reference evidence="2 3" key="1">
    <citation type="submission" date="2018-10" db="EMBL/GenBank/DDBJ databases">
        <title>Bacillus Keqinensis sp. nov., a moderately halophilic bacterium isolated from a saline-alkaline lake.</title>
        <authorList>
            <person name="Wang H."/>
        </authorList>
    </citation>
    <scope>NUCLEOTIDE SEQUENCE [LARGE SCALE GENOMIC DNA]</scope>
    <source>
        <strain evidence="2 3">KQ-3</strain>
    </source>
</reference>
<evidence type="ECO:0000313" key="3">
    <source>
        <dbReference type="Proteomes" id="UP000278746"/>
    </source>
</evidence>
<evidence type="ECO:0000259" key="1">
    <source>
        <dbReference type="PROSITE" id="PS50883"/>
    </source>
</evidence>
<comment type="caution">
    <text evidence="2">The sequence shown here is derived from an EMBL/GenBank/DDBJ whole genome shotgun (WGS) entry which is preliminary data.</text>
</comment>
<dbReference type="GO" id="GO:0071111">
    <property type="term" value="F:cyclic-guanylate-specific phosphodiesterase activity"/>
    <property type="evidence" value="ECO:0007669"/>
    <property type="project" value="InterPro"/>
</dbReference>
<dbReference type="InterPro" id="IPR050706">
    <property type="entry name" value="Cyclic-di-GMP_PDE-like"/>
</dbReference>
<proteinExistence type="predicted"/>
<dbReference type="PANTHER" id="PTHR33121">
    <property type="entry name" value="CYCLIC DI-GMP PHOSPHODIESTERASE PDEF"/>
    <property type="match status" value="1"/>
</dbReference>
<feature type="domain" description="EAL" evidence="1">
    <location>
        <begin position="101"/>
        <end position="347"/>
    </location>
</feature>
<dbReference type="PANTHER" id="PTHR33121:SF15">
    <property type="entry name" value="BLUE LIGHT- AND TEMPERATURE-REGULATED ANTIREPRESSOR BLUF"/>
    <property type="match status" value="1"/>
</dbReference>
<dbReference type="PROSITE" id="PS50883">
    <property type="entry name" value="EAL"/>
    <property type="match status" value="1"/>
</dbReference>
<dbReference type="RefSeq" id="WP_122897614.1">
    <property type="nucleotide sequence ID" value="NZ_RHIB01000001.1"/>
</dbReference>
<gene>
    <name evidence="2" type="ORF">EBO34_09300</name>
</gene>